<dbReference type="AlphaFoldDB" id="A0A2P7S886"/>
<protein>
    <submittedName>
        <fullName evidence="6">Aldehyde-activating protein</fullName>
    </submittedName>
</protein>
<dbReference type="OrthoDB" id="7186766at2"/>
<keyword evidence="7" id="KW-1185">Reference proteome</keyword>
<feature type="domain" description="CENP-V/GFA" evidence="5">
    <location>
        <begin position="8"/>
        <end position="131"/>
    </location>
</feature>
<evidence type="ECO:0000256" key="1">
    <source>
        <dbReference type="ARBA" id="ARBA00005495"/>
    </source>
</evidence>
<accession>A0A2P7S886</accession>
<keyword evidence="2" id="KW-0479">Metal-binding</keyword>
<dbReference type="InterPro" id="IPR011057">
    <property type="entry name" value="Mss4-like_sf"/>
</dbReference>
<comment type="similarity">
    <text evidence="1">Belongs to the Gfa family.</text>
</comment>
<dbReference type="PANTHER" id="PTHR33337:SF40">
    <property type="entry name" value="CENP-V_GFA DOMAIN-CONTAINING PROTEIN-RELATED"/>
    <property type="match status" value="1"/>
</dbReference>
<dbReference type="EMBL" id="PXYK01000013">
    <property type="protein sequence ID" value="PSJ58703.1"/>
    <property type="molecule type" value="Genomic_DNA"/>
</dbReference>
<name>A0A2P7S886_9HYPH</name>
<dbReference type="Pfam" id="PF04828">
    <property type="entry name" value="GFA"/>
    <property type="match status" value="1"/>
</dbReference>
<dbReference type="Gene3D" id="3.90.1590.10">
    <property type="entry name" value="glutathione-dependent formaldehyde- activating enzyme (gfa)"/>
    <property type="match status" value="1"/>
</dbReference>
<evidence type="ECO:0000256" key="3">
    <source>
        <dbReference type="ARBA" id="ARBA00022833"/>
    </source>
</evidence>
<comment type="caution">
    <text evidence="6">The sequence shown here is derived from an EMBL/GenBank/DDBJ whole genome shotgun (WGS) entry which is preliminary data.</text>
</comment>
<dbReference type="PANTHER" id="PTHR33337">
    <property type="entry name" value="GFA DOMAIN-CONTAINING PROTEIN"/>
    <property type="match status" value="1"/>
</dbReference>
<keyword evidence="4" id="KW-0456">Lyase</keyword>
<gene>
    <name evidence="6" type="ORF">C7I84_14560</name>
</gene>
<dbReference type="SUPFAM" id="SSF51316">
    <property type="entry name" value="Mss4-like"/>
    <property type="match status" value="1"/>
</dbReference>
<dbReference type="GO" id="GO:0016846">
    <property type="term" value="F:carbon-sulfur lyase activity"/>
    <property type="evidence" value="ECO:0007669"/>
    <property type="project" value="InterPro"/>
</dbReference>
<dbReference type="InterPro" id="IPR006913">
    <property type="entry name" value="CENP-V/GFA"/>
</dbReference>
<evidence type="ECO:0000259" key="5">
    <source>
        <dbReference type="PROSITE" id="PS51891"/>
    </source>
</evidence>
<reference evidence="6 7" key="1">
    <citation type="submission" date="2018-03" db="EMBL/GenBank/DDBJ databases">
        <title>The draft genome of Mesorhizobium sp. 6GN-30.</title>
        <authorList>
            <person name="Liu L."/>
            <person name="Li L."/>
            <person name="Wang T."/>
            <person name="Zhang X."/>
            <person name="Liang L."/>
        </authorList>
    </citation>
    <scope>NUCLEOTIDE SEQUENCE [LARGE SCALE GENOMIC DNA]</scope>
    <source>
        <strain evidence="6 7">6GN30</strain>
    </source>
</reference>
<dbReference type="PROSITE" id="PS51891">
    <property type="entry name" value="CENP_V_GFA"/>
    <property type="match status" value="1"/>
</dbReference>
<evidence type="ECO:0000256" key="4">
    <source>
        <dbReference type="ARBA" id="ARBA00023239"/>
    </source>
</evidence>
<proteinExistence type="inferred from homology"/>
<organism evidence="6 7">
    <name type="scientific">Kumtagia ephedrae</name>
    <dbReference type="NCBI Taxonomy" id="2116701"/>
    <lineage>
        <taxon>Bacteria</taxon>
        <taxon>Pseudomonadati</taxon>
        <taxon>Pseudomonadota</taxon>
        <taxon>Alphaproteobacteria</taxon>
        <taxon>Hyphomicrobiales</taxon>
        <taxon>Phyllobacteriaceae</taxon>
        <taxon>Kumtagia</taxon>
    </lineage>
</organism>
<evidence type="ECO:0000313" key="7">
    <source>
        <dbReference type="Proteomes" id="UP000241229"/>
    </source>
</evidence>
<sequence length="154" mass="17097">MRDWKLPWAGGCRCGRCRIEVSAPPLLASACHCSGCQRMTASAYSLSLAVPAEGFSVTLGEPVRGGLQGASQHFFCPFCKSWMFTRPEGLDWLVNLRPTMLDEHQWFMPFVELYTSEGLAWAKTPARYSYETLPDNDRFMAMAEEYAAEGAGPG</sequence>
<dbReference type="RefSeq" id="WP_106772929.1">
    <property type="nucleotide sequence ID" value="NZ_PXYK01000013.1"/>
</dbReference>
<dbReference type="PROSITE" id="PS51257">
    <property type="entry name" value="PROKAR_LIPOPROTEIN"/>
    <property type="match status" value="1"/>
</dbReference>
<evidence type="ECO:0000256" key="2">
    <source>
        <dbReference type="ARBA" id="ARBA00022723"/>
    </source>
</evidence>
<keyword evidence="3" id="KW-0862">Zinc</keyword>
<dbReference type="GO" id="GO:0046872">
    <property type="term" value="F:metal ion binding"/>
    <property type="evidence" value="ECO:0007669"/>
    <property type="project" value="UniProtKB-KW"/>
</dbReference>
<evidence type="ECO:0000313" key="6">
    <source>
        <dbReference type="EMBL" id="PSJ58703.1"/>
    </source>
</evidence>
<dbReference type="Proteomes" id="UP000241229">
    <property type="component" value="Unassembled WGS sequence"/>
</dbReference>